<dbReference type="EMBL" id="LR796457">
    <property type="protein sequence ID" value="CAB4145974.1"/>
    <property type="molecule type" value="Genomic_DNA"/>
</dbReference>
<dbReference type="EMBL" id="LR797455">
    <property type="protein sequence ID" value="CAB4217462.1"/>
    <property type="molecule type" value="Genomic_DNA"/>
</dbReference>
<dbReference type="EMBL" id="LR796551">
    <property type="protein sequence ID" value="CAB4150869.1"/>
    <property type="molecule type" value="Genomic_DNA"/>
</dbReference>
<evidence type="ECO:0000313" key="1">
    <source>
        <dbReference type="EMBL" id="CAB4145974.1"/>
    </source>
</evidence>
<dbReference type="EMBL" id="LR797188">
    <property type="protein sequence ID" value="CAB4192875.1"/>
    <property type="molecule type" value="Genomic_DNA"/>
</dbReference>
<evidence type="ECO:0000313" key="2">
    <source>
        <dbReference type="EMBL" id="CAB4150869.1"/>
    </source>
</evidence>
<proteinExistence type="predicted"/>
<protein>
    <submittedName>
        <fullName evidence="8">Uncharacterized protein</fullName>
    </submittedName>
</protein>
<reference evidence="8" key="1">
    <citation type="submission" date="2020-05" db="EMBL/GenBank/DDBJ databases">
        <authorList>
            <person name="Chiriac C."/>
            <person name="Salcher M."/>
            <person name="Ghai R."/>
            <person name="Kavagutti S V."/>
        </authorList>
    </citation>
    <scope>NUCLEOTIDE SEQUENCE</scope>
</reference>
<dbReference type="EMBL" id="LR797080">
    <property type="protein sequence ID" value="CAB4185747.1"/>
    <property type="molecule type" value="Genomic_DNA"/>
</dbReference>
<accession>A0A6J5SPM1</accession>
<gene>
    <name evidence="4" type="ORF">UFOVP1032_32</name>
    <name evidence="5" type="ORF">UFOVP1125_100</name>
    <name evidence="6" type="ORF">UFOVP1173_46</name>
    <name evidence="7" type="ORF">UFOVP1241_116</name>
    <name evidence="8" type="ORF">UFOVP1491_32</name>
    <name evidence="9" type="ORF">UFOVP1579_32</name>
    <name evidence="1" type="ORF">UFOVP485_89</name>
    <name evidence="2" type="ORF">UFOVP575_41</name>
    <name evidence="3" type="ORF">UFOVP963_119</name>
</gene>
<organism evidence="8">
    <name type="scientific">uncultured Caudovirales phage</name>
    <dbReference type="NCBI Taxonomy" id="2100421"/>
    <lineage>
        <taxon>Viruses</taxon>
        <taxon>Duplodnaviria</taxon>
        <taxon>Heunggongvirae</taxon>
        <taxon>Uroviricota</taxon>
        <taxon>Caudoviricetes</taxon>
        <taxon>Peduoviridae</taxon>
        <taxon>Maltschvirus</taxon>
        <taxon>Maltschvirus maltsch</taxon>
    </lineage>
</organism>
<dbReference type="EMBL" id="LR796915">
    <property type="protein sequence ID" value="CAB4175115.1"/>
    <property type="molecule type" value="Genomic_DNA"/>
</dbReference>
<dbReference type="EMBL" id="LR798431">
    <property type="protein sequence ID" value="CAB5231174.1"/>
    <property type="molecule type" value="Genomic_DNA"/>
</dbReference>
<name>A0A6J5SPM1_9CAUD</name>
<evidence type="ECO:0000313" key="4">
    <source>
        <dbReference type="EMBL" id="CAB4179642.1"/>
    </source>
</evidence>
<dbReference type="EMBL" id="LR796983">
    <property type="protein sequence ID" value="CAB4179642.1"/>
    <property type="molecule type" value="Genomic_DNA"/>
</dbReference>
<evidence type="ECO:0000313" key="6">
    <source>
        <dbReference type="EMBL" id="CAB4188937.1"/>
    </source>
</evidence>
<evidence type="ECO:0000313" key="7">
    <source>
        <dbReference type="EMBL" id="CAB4192875.1"/>
    </source>
</evidence>
<evidence type="ECO:0000313" key="9">
    <source>
        <dbReference type="EMBL" id="CAB5231174.1"/>
    </source>
</evidence>
<sequence length="44" mass="5050">MYDVSIRVDQQWLDILDQISKHQNGFIWVAVKADNTIDVESSNG</sequence>
<dbReference type="EMBL" id="LR797131">
    <property type="protein sequence ID" value="CAB4188937.1"/>
    <property type="molecule type" value="Genomic_DNA"/>
</dbReference>
<evidence type="ECO:0000313" key="3">
    <source>
        <dbReference type="EMBL" id="CAB4175115.1"/>
    </source>
</evidence>
<evidence type="ECO:0000313" key="5">
    <source>
        <dbReference type="EMBL" id="CAB4185747.1"/>
    </source>
</evidence>
<evidence type="ECO:0000313" key="8">
    <source>
        <dbReference type="EMBL" id="CAB4217462.1"/>
    </source>
</evidence>